<dbReference type="InterPro" id="IPR001647">
    <property type="entry name" value="HTH_TetR"/>
</dbReference>
<protein>
    <submittedName>
        <fullName evidence="4">TetR/AcrR family transcriptional regulator</fullName>
    </submittedName>
</protein>
<dbReference type="PANTHER" id="PTHR43479">
    <property type="entry name" value="ACREF/ENVCD OPERON REPRESSOR-RELATED"/>
    <property type="match status" value="1"/>
</dbReference>
<name>A0ABP8USU4_9ACTN</name>
<comment type="caution">
    <text evidence="4">The sequence shown here is derived from an EMBL/GenBank/DDBJ whole genome shotgun (WGS) entry which is preliminary data.</text>
</comment>
<dbReference type="RefSeq" id="WP_345440204.1">
    <property type="nucleotide sequence ID" value="NZ_BAABHK010000019.1"/>
</dbReference>
<keyword evidence="5" id="KW-1185">Reference proteome</keyword>
<dbReference type="Proteomes" id="UP001501442">
    <property type="component" value="Unassembled WGS sequence"/>
</dbReference>
<dbReference type="Gene3D" id="1.10.357.10">
    <property type="entry name" value="Tetracycline Repressor, domain 2"/>
    <property type="match status" value="1"/>
</dbReference>
<keyword evidence="1 2" id="KW-0238">DNA-binding</keyword>
<evidence type="ECO:0000259" key="3">
    <source>
        <dbReference type="PROSITE" id="PS50977"/>
    </source>
</evidence>
<evidence type="ECO:0000313" key="4">
    <source>
        <dbReference type="EMBL" id="GAA4637228.1"/>
    </source>
</evidence>
<evidence type="ECO:0000313" key="5">
    <source>
        <dbReference type="Proteomes" id="UP001501442"/>
    </source>
</evidence>
<dbReference type="InterPro" id="IPR009057">
    <property type="entry name" value="Homeodomain-like_sf"/>
</dbReference>
<dbReference type="InterPro" id="IPR050624">
    <property type="entry name" value="HTH-type_Tx_Regulator"/>
</dbReference>
<evidence type="ECO:0000256" key="2">
    <source>
        <dbReference type="PROSITE-ProRule" id="PRU00335"/>
    </source>
</evidence>
<reference evidence="5" key="1">
    <citation type="journal article" date="2019" name="Int. J. Syst. Evol. Microbiol.">
        <title>The Global Catalogue of Microorganisms (GCM) 10K type strain sequencing project: providing services to taxonomists for standard genome sequencing and annotation.</title>
        <authorList>
            <consortium name="The Broad Institute Genomics Platform"/>
            <consortium name="The Broad Institute Genome Sequencing Center for Infectious Disease"/>
            <person name="Wu L."/>
            <person name="Ma J."/>
        </authorList>
    </citation>
    <scope>NUCLEOTIDE SEQUENCE [LARGE SCALE GENOMIC DNA]</scope>
    <source>
        <strain evidence="5">JCM 17939</strain>
    </source>
</reference>
<proteinExistence type="predicted"/>
<feature type="domain" description="HTH tetR-type" evidence="3">
    <location>
        <begin position="9"/>
        <end position="69"/>
    </location>
</feature>
<dbReference type="PANTHER" id="PTHR43479:SF7">
    <property type="entry name" value="TETR-FAMILY TRANSCRIPTIONAL REGULATOR"/>
    <property type="match status" value="1"/>
</dbReference>
<feature type="DNA-binding region" description="H-T-H motif" evidence="2">
    <location>
        <begin position="32"/>
        <end position="51"/>
    </location>
</feature>
<dbReference type="Pfam" id="PF00440">
    <property type="entry name" value="TetR_N"/>
    <property type="match status" value="1"/>
</dbReference>
<dbReference type="SUPFAM" id="SSF46689">
    <property type="entry name" value="Homeodomain-like"/>
    <property type="match status" value="1"/>
</dbReference>
<organism evidence="4 5">
    <name type="scientific">Actinoallomurus vinaceus</name>
    <dbReference type="NCBI Taxonomy" id="1080074"/>
    <lineage>
        <taxon>Bacteria</taxon>
        <taxon>Bacillati</taxon>
        <taxon>Actinomycetota</taxon>
        <taxon>Actinomycetes</taxon>
        <taxon>Streptosporangiales</taxon>
        <taxon>Thermomonosporaceae</taxon>
        <taxon>Actinoallomurus</taxon>
    </lineage>
</organism>
<dbReference type="EMBL" id="BAABHK010000019">
    <property type="protein sequence ID" value="GAA4637228.1"/>
    <property type="molecule type" value="Genomic_DNA"/>
</dbReference>
<sequence>MSQENVRVRRTRTLLRQALIELIEERGFERVTVGQITERAMVSRAAFYRNYRDKYQLVEQIFEEAMAELGTMADGPDTPVLDRWTGFFEHIDRYHRLYGALLGRNGSSWFADRMRVTLVGMAADHLPQSADDLIPALLAGMHLQAITWWLGTGRSLSPAEIAVRTARLAAVLIAEANADDEATALNADLPTRAST</sequence>
<gene>
    <name evidence="4" type="ORF">GCM10023196_090180</name>
</gene>
<evidence type="ECO:0000256" key="1">
    <source>
        <dbReference type="ARBA" id="ARBA00023125"/>
    </source>
</evidence>
<dbReference type="PROSITE" id="PS50977">
    <property type="entry name" value="HTH_TETR_2"/>
    <property type="match status" value="1"/>
</dbReference>
<accession>A0ABP8USU4</accession>